<feature type="compositionally biased region" description="Basic and acidic residues" evidence="2">
    <location>
        <begin position="1"/>
        <end position="26"/>
    </location>
</feature>
<reference evidence="4 5" key="1">
    <citation type="submission" date="2017-04" db="EMBL/GenBank/DDBJ databases">
        <title>Draft genome sequence of Tuber borchii Vittad., a whitish edible truffle.</title>
        <authorList>
            <consortium name="DOE Joint Genome Institute"/>
            <person name="Murat C."/>
            <person name="Kuo A."/>
            <person name="Barry K.W."/>
            <person name="Clum A."/>
            <person name="Dockter R.B."/>
            <person name="Fauchery L."/>
            <person name="Iotti M."/>
            <person name="Kohler A."/>
            <person name="Labutti K."/>
            <person name="Lindquist E.A."/>
            <person name="Lipzen A."/>
            <person name="Ohm R.A."/>
            <person name="Wang M."/>
            <person name="Grigoriev I.V."/>
            <person name="Zambonelli A."/>
            <person name="Martin F.M."/>
        </authorList>
    </citation>
    <scope>NUCLEOTIDE SEQUENCE [LARGE SCALE GENOMIC DNA]</scope>
    <source>
        <strain evidence="4 5">Tbo3840</strain>
    </source>
</reference>
<dbReference type="Proteomes" id="UP000244722">
    <property type="component" value="Unassembled WGS sequence"/>
</dbReference>
<feature type="compositionally biased region" description="Polar residues" evidence="2">
    <location>
        <begin position="57"/>
        <end position="73"/>
    </location>
</feature>
<gene>
    <name evidence="4" type="ORF">B9Z19DRAFT_474156</name>
</gene>
<keyword evidence="1" id="KW-0175">Coiled coil</keyword>
<evidence type="ECO:0000313" key="4">
    <source>
        <dbReference type="EMBL" id="PUU74169.1"/>
    </source>
</evidence>
<dbReference type="EMBL" id="NESQ01000319">
    <property type="protein sequence ID" value="PUU74169.1"/>
    <property type="molecule type" value="Genomic_DNA"/>
</dbReference>
<dbReference type="Pfam" id="PF01926">
    <property type="entry name" value="MMR_HSR1"/>
    <property type="match status" value="1"/>
</dbReference>
<feature type="compositionally biased region" description="Polar residues" evidence="2">
    <location>
        <begin position="40"/>
        <end position="49"/>
    </location>
</feature>
<evidence type="ECO:0000256" key="1">
    <source>
        <dbReference type="SAM" id="Coils"/>
    </source>
</evidence>
<feature type="region of interest" description="Disordered" evidence="2">
    <location>
        <begin position="1"/>
        <end position="75"/>
    </location>
</feature>
<dbReference type="Gene3D" id="3.40.50.300">
    <property type="entry name" value="P-loop containing nucleotide triphosphate hydrolases"/>
    <property type="match status" value="1"/>
</dbReference>
<sequence length="526" mass="59598">MENRPRGAPAREGEKAPRPNLKEAFRRFLGLTPKKRSPYQGPSQSSNPPVSVISELPDNQQIPSHQRTPSYPQGPNYLVTHGQYRTDMPTAPPGITTQHPQYPPERSGQQAPMIPPEVIPGTEIIIAVMGVTGKSYFIREVTGNPNVRVNRNLYSCTSKVQPYSFEYVGAKITLVDTPGFNDIERSDAEVLQEITDWTSATYKKDQLLNGIIYLHPITHTRMGGSAMRNLRTFQSLCGQEVLENVLLTTTQWSNVDLEEGQAREDNLRDEGLWGGLIRKGATLQKFHGTRDSGFELIHKLMWNTKKPLDIQDQIVEQRMTLLETDAGKSVNEELIALEKKFKERMESLEKRFRDAIKAKDDEMKAMGDEMRALMDEKTTAQKELKKVEAGMKLLTELHAAEVKKREAREREEEAKRSDRAVIAVATRDIEITAHIAGVFTSYKTRGRLILDIDKHEEFESDTIEVTINYQLNFLSGIRVYTKTFREVFDAGIGDTNYIVLDGVHYRCRSGIPIRVGSQEFVIFSKG</sequence>
<dbReference type="InterPro" id="IPR006073">
    <property type="entry name" value="GTP-bd"/>
</dbReference>
<organism evidence="4 5">
    <name type="scientific">Tuber borchii</name>
    <name type="common">White truffle</name>
    <dbReference type="NCBI Taxonomy" id="42251"/>
    <lineage>
        <taxon>Eukaryota</taxon>
        <taxon>Fungi</taxon>
        <taxon>Dikarya</taxon>
        <taxon>Ascomycota</taxon>
        <taxon>Pezizomycotina</taxon>
        <taxon>Pezizomycetes</taxon>
        <taxon>Pezizales</taxon>
        <taxon>Tuberaceae</taxon>
        <taxon>Tuber</taxon>
    </lineage>
</organism>
<accession>A0A2T6ZFB5</accession>
<dbReference type="GO" id="GO:0005525">
    <property type="term" value="F:GTP binding"/>
    <property type="evidence" value="ECO:0007669"/>
    <property type="project" value="InterPro"/>
</dbReference>
<proteinExistence type="predicted"/>
<dbReference type="STRING" id="42251.A0A2T6ZFB5"/>
<dbReference type="SUPFAM" id="SSF52540">
    <property type="entry name" value="P-loop containing nucleoside triphosphate hydrolases"/>
    <property type="match status" value="1"/>
</dbReference>
<feature type="coiled-coil region" evidence="1">
    <location>
        <begin position="331"/>
        <end position="417"/>
    </location>
</feature>
<dbReference type="OrthoDB" id="8954335at2759"/>
<evidence type="ECO:0000313" key="5">
    <source>
        <dbReference type="Proteomes" id="UP000244722"/>
    </source>
</evidence>
<feature type="domain" description="G" evidence="3">
    <location>
        <begin position="132"/>
        <end position="185"/>
    </location>
</feature>
<dbReference type="AlphaFoldDB" id="A0A2T6ZFB5"/>
<evidence type="ECO:0000259" key="3">
    <source>
        <dbReference type="Pfam" id="PF01926"/>
    </source>
</evidence>
<name>A0A2T6ZFB5_TUBBO</name>
<evidence type="ECO:0000256" key="2">
    <source>
        <dbReference type="SAM" id="MobiDB-lite"/>
    </source>
</evidence>
<dbReference type="InterPro" id="IPR027417">
    <property type="entry name" value="P-loop_NTPase"/>
</dbReference>
<keyword evidence="5" id="KW-1185">Reference proteome</keyword>
<protein>
    <recommendedName>
        <fullName evidence="3">G domain-containing protein</fullName>
    </recommendedName>
</protein>
<comment type="caution">
    <text evidence="4">The sequence shown here is derived from an EMBL/GenBank/DDBJ whole genome shotgun (WGS) entry which is preliminary data.</text>
</comment>